<reference evidence="2 3" key="1">
    <citation type="journal article" date="2014" name="Genome Announc.">
        <title>Draft Genome Sequence of Lysobacter capsici AZ78, a Bacterium Antagonistic to Plant-Pathogenic Oomycetes.</title>
        <authorList>
            <person name="Puopolo G."/>
            <person name="Sonego P."/>
            <person name="Engelen K."/>
            <person name="Pertot I."/>
        </authorList>
    </citation>
    <scope>NUCLEOTIDE SEQUENCE [LARGE SCALE GENOMIC DNA]</scope>
    <source>
        <strain evidence="2 3">AZ78</strain>
    </source>
</reference>
<feature type="region of interest" description="Disordered" evidence="1">
    <location>
        <begin position="1"/>
        <end position="38"/>
    </location>
</feature>
<protein>
    <submittedName>
        <fullName evidence="2">Uncharacterized protein</fullName>
    </submittedName>
</protein>
<sequence length="38" mass="4302">MAAKRSRFDAERAADGRSYGHPRDRNYSACAHATIRHV</sequence>
<feature type="compositionally biased region" description="Basic and acidic residues" evidence="1">
    <location>
        <begin position="1"/>
        <end position="15"/>
    </location>
</feature>
<comment type="caution">
    <text evidence="2">The sequence shown here is derived from an EMBL/GenBank/DDBJ whole genome shotgun (WGS) entry which is preliminary data.</text>
</comment>
<dbReference type="EMBL" id="JAJA02000001">
    <property type="protein sequence ID" value="KWS06939.1"/>
    <property type="molecule type" value="Genomic_DNA"/>
</dbReference>
<dbReference type="Proteomes" id="UP000023435">
    <property type="component" value="Unassembled WGS sequence"/>
</dbReference>
<organism evidence="2 3">
    <name type="scientific">Lysobacter capsici AZ78</name>
    <dbReference type="NCBI Taxonomy" id="1444315"/>
    <lineage>
        <taxon>Bacteria</taxon>
        <taxon>Pseudomonadati</taxon>
        <taxon>Pseudomonadota</taxon>
        <taxon>Gammaproteobacteria</taxon>
        <taxon>Lysobacterales</taxon>
        <taxon>Lysobacteraceae</taxon>
        <taxon>Lysobacter</taxon>
    </lineage>
</organism>
<dbReference type="AlphaFoldDB" id="A0A108UCX7"/>
<gene>
    <name evidence="2" type="ORF">AZ78_4499</name>
</gene>
<proteinExistence type="predicted"/>
<name>A0A108UCX7_9GAMM</name>
<evidence type="ECO:0000313" key="2">
    <source>
        <dbReference type="EMBL" id="KWS06939.1"/>
    </source>
</evidence>
<accession>A0A108UCX7</accession>
<keyword evidence="3" id="KW-1185">Reference proteome</keyword>
<evidence type="ECO:0000313" key="3">
    <source>
        <dbReference type="Proteomes" id="UP000023435"/>
    </source>
</evidence>
<evidence type="ECO:0000256" key="1">
    <source>
        <dbReference type="SAM" id="MobiDB-lite"/>
    </source>
</evidence>